<dbReference type="Proteomes" id="UP000219271">
    <property type="component" value="Unassembled WGS sequence"/>
</dbReference>
<evidence type="ECO:0000259" key="8">
    <source>
        <dbReference type="PROSITE" id="PS51384"/>
    </source>
</evidence>
<feature type="domain" description="2Fe-2S ferredoxin-type" evidence="7">
    <location>
        <begin position="232"/>
        <end position="317"/>
    </location>
</feature>
<dbReference type="OrthoDB" id="9796486at2"/>
<feature type="domain" description="FAD-binding FR-type" evidence="8">
    <location>
        <begin position="4"/>
        <end position="104"/>
    </location>
</feature>
<keyword evidence="4" id="KW-0560">Oxidoreductase</keyword>
<dbReference type="PRINTS" id="PR00409">
    <property type="entry name" value="PHDIOXRDTASE"/>
</dbReference>
<dbReference type="GO" id="GO:0051537">
    <property type="term" value="F:2 iron, 2 sulfur cluster binding"/>
    <property type="evidence" value="ECO:0007669"/>
    <property type="project" value="UniProtKB-KW"/>
</dbReference>
<dbReference type="RefSeq" id="WP_097097829.1">
    <property type="nucleotide sequence ID" value="NZ_OCMY01000002.1"/>
</dbReference>
<reference evidence="10" key="1">
    <citation type="submission" date="2017-09" db="EMBL/GenBank/DDBJ databases">
        <authorList>
            <person name="Varghese N."/>
            <person name="Submissions S."/>
        </authorList>
    </citation>
    <scope>NUCLEOTIDE SEQUENCE [LARGE SCALE GENOMIC DNA]</scope>
    <source>
        <strain evidence="10">JKS000234</strain>
    </source>
</reference>
<dbReference type="Gene3D" id="3.10.20.30">
    <property type="match status" value="1"/>
</dbReference>
<evidence type="ECO:0000256" key="3">
    <source>
        <dbReference type="ARBA" id="ARBA00022723"/>
    </source>
</evidence>
<dbReference type="GO" id="GO:0016491">
    <property type="term" value="F:oxidoreductase activity"/>
    <property type="evidence" value="ECO:0007669"/>
    <property type="project" value="UniProtKB-KW"/>
</dbReference>
<evidence type="ECO:0000259" key="7">
    <source>
        <dbReference type="PROSITE" id="PS51085"/>
    </source>
</evidence>
<dbReference type="InterPro" id="IPR012675">
    <property type="entry name" value="Beta-grasp_dom_sf"/>
</dbReference>
<dbReference type="InterPro" id="IPR050415">
    <property type="entry name" value="MRET"/>
</dbReference>
<dbReference type="AlphaFoldDB" id="A0A286DLW9"/>
<keyword evidence="1" id="KW-0285">Flavoprotein</keyword>
<dbReference type="CDD" id="cd06185">
    <property type="entry name" value="PDR_like"/>
    <property type="match status" value="1"/>
</dbReference>
<accession>A0A286DLW9</accession>
<evidence type="ECO:0000313" key="9">
    <source>
        <dbReference type="EMBL" id="SOD59636.1"/>
    </source>
</evidence>
<evidence type="ECO:0000256" key="5">
    <source>
        <dbReference type="ARBA" id="ARBA00023004"/>
    </source>
</evidence>
<dbReference type="Pfam" id="PF00111">
    <property type="entry name" value="Fer2"/>
    <property type="match status" value="1"/>
</dbReference>
<evidence type="ECO:0000313" key="10">
    <source>
        <dbReference type="Proteomes" id="UP000219271"/>
    </source>
</evidence>
<dbReference type="SUPFAM" id="SSF52343">
    <property type="entry name" value="Ferredoxin reductase-like, C-terminal NADP-linked domain"/>
    <property type="match status" value="1"/>
</dbReference>
<dbReference type="GO" id="GO:0008168">
    <property type="term" value="F:methyltransferase activity"/>
    <property type="evidence" value="ECO:0007669"/>
    <property type="project" value="UniProtKB-KW"/>
</dbReference>
<dbReference type="InterPro" id="IPR017927">
    <property type="entry name" value="FAD-bd_FR_type"/>
</dbReference>
<keyword evidence="3" id="KW-0479">Metal-binding</keyword>
<dbReference type="PROSITE" id="PS00197">
    <property type="entry name" value="2FE2S_FER_1"/>
    <property type="match status" value="1"/>
</dbReference>
<evidence type="ECO:0000256" key="4">
    <source>
        <dbReference type="ARBA" id="ARBA00023002"/>
    </source>
</evidence>
<sequence length="317" mass="34187">MKQTDSLAVTVIAKQSNGAGNVLLTLASEDDQPLPPFTPGAHIDVEIPGCGKRQYSLCSTAANHYQICVRLDARSTGGSRWLHQQLAAGDGLQISSPRNHFPLPQAPRTLLFAAGIGLTPLLVMAEALAARQADFTLHLYLKRADELAFCERLATLGPHAVIHYSSESDSLRQRIPDDLKQPHNSALIYCGPAGFMDHLQQLAQQQGWKLDQLHSERFRPSDAPRLVADSAFEIEIASSGARFAVSADQSIAEVLEDAGIAIELSCEQGMCGACITGVLAGDPDHRDDVLSQHERAANDCIVLCCSRAHSPLLVLDL</sequence>
<evidence type="ECO:0000256" key="6">
    <source>
        <dbReference type="ARBA" id="ARBA00023014"/>
    </source>
</evidence>
<dbReference type="PROSITE" id="PS51085">
    <property type="entry name" value="2FE2S_FER_2"/>
    <property type="match status" value="1"/>
</dbReference>
<dbReference type="InterPro" id="IPR006058">
    <property type="entry name" value="2Fe2S_fd_BS"/>
</dbReference>
<dbReference type="InterPro" id="IPR017938">
    <property type="entry name" value="Riboflavin_synthase-like_b-brl"/>
</dbReference>
<dbReference type="InterPro" id="IPR001041">
    <property type="entry name" value="2Fe-2S_ferredoxin-type"/>
</dbReference>
<dbReference type="PANTHER" id="PTHR47354">
    <property type="entry name" value="NADH OXIDOREDUCTASE HCR"/>
    <property type="match status" value="1"/>
</dbReference>
<dbReference type="Gene3D" id="3.40.50.80">
    <property type="entry name" value="Nucleotide-binding domain of ferredoxin-NADP reductase (FNR) module"/>
    <property type="match status" value="1"/>
</dbReference>
<dbReference type="GO" id="GO:0032259">
    <property type="term" value="P:methylation"/>
    <property type="evidence" value="ECO:0007669"/>
    <property type="project" value="UniProtKB-KW"/>
</dbReference>
<dbReference type="PROSITE" id="PS51384">
    <property type="entry name" value="FAD_FR"/>
    <property type="match status" value="1"/>
</dbReference>
<evidence type="ECO:0000256" key="1">
    <source>
        <dbReference type="ARBA" id="ARBA00022630"/>
    </source>
</evidence>
<keyword evidence="5" id="KW-0408">Iron</keyword>
<name>A0A286DLW9_9GAMM</name>
<dbReference type="GO" id="GO:0046872">
    <property type="term" value="F:metal ion binding"/>
    <property type="evidence" value="ECO:0007669"/>
    <property type="project" value="UniProtKB-KW"/>
</dbReference>
<protein>
    <submittedName>
        <fullName evidence="9">Vanillate O-demethylase ferredoxin subunit</fullName>
    </submittedName>
</protein>
<proteinExistence type="predicted"/>
<dbReference type="SUPFAM" id="SSF54292">
    <property type="entry name" value="2Fe-2S ferredoxin-like"/>
    <property type="match status" value="1"/>
</dbReference>
<keyword evidence="6" id="KW-0411">Iron-sulfur</keyword>
<dbReference type="InterPro" id="IPR036010">
    <property type="entry name" value="2Fe-2S_ferredoxin-like_sf"/>
</dbReference>
<keyword evidence="10" id="KW-1185">Reference proteome</keyword>
<keyword evidence="2" id="KW-0001">2Fe-2S</keyword>
<dbReference type="InterPro" id="IPR039261">
    <property type="entry name" value="FNR_nucleotide-bd"/>
</dbReference>
<gene>
    <name evidence="9" type="ORF">SAMN06273570_4356</name>
</gene>
<dbReference type="Gene3D" id="2.40.30.10">
    <property type="entry name" value="Translation factors"/>
    <property type="match status" value="1"/>
</dbReference>
<dbReference type="EMBL" id="OCMY01000002">
    <property type="protein sequence ID" value="SOD59636.1"/>
    <property type="molecule type" value="Genomic_DNA"/>
</dbReference>
<keyword evidence="9" id="KW-0489">Methyltransferase</keyword>
<organism evidence="9 10">
    <name type="scientific">Candidatus Pantoea floridensis</name>
    <dbReference type="NCBI Taxonomy" id="1938870"/>
    <lineage>
        <taxon>Bacteria</taxon>
        <taxon>Pseudomonadati</taxon>
        <taxon>Pseudomonadota</taxon>
        <taxon>Gammaproteobacteria</taxon>
        <taxon>Enterobacterales</taxon>
        <taxon>Erwiniaceae</taxon>
        <taxon>Pantoea</taxon>
    </lineage>
</organism>
<dbReference type="CDD" id="cd00207">
    <property type="entry name" value="fer2"/>
    <property type="match status" value="1"/>
</dbReference>
<evidence type="ECO:0000256" key="2">
    <source>
        <dbReference type="ARBA" id="ARBA00022714"/>
    </source>
</evidence>
<dbReference type="SUPFAM" id="SSF63380">
    <property type="entry name" value="Riboflavin synthase domain-like"/>
    <property type="match status" value="1"/>
</dbReference>
<keyword evidence="9" id="KW-0808">Transferase</keyword>
<dbReference type="PANTHER" id="PTHR47354:SF1">
    <property type="entry name" value="CARNITINE MONOOXYGENASE REDUCTASE SUBUNIT"/>
    <property type="match status" value="1"/>
</dbReference>